<dbReference type="GO" id="GO:0000287">
    <property type="term" value="F:magnesium ion binding"/>
    <property type="evidence" value="ECO:0007669"/>
    <property type="project" value="UniProtKB-UniRule"/>
</dbReference>
<protein>
    <recommendedName>
        <fullName evidence="9">Lysine--tRNA ligase</fullName>
        <ecNumber evidence="9">6.1.1.6</ecNumber>
    </recommendedName>
    <alternativeName>
        <fullName evidence="9">Lysyl-tRNA synthetase</fullName>
        <shortName evidence="9">LysRS</shortName>
    </alternativeName>
</protein>
<comment type="subcellular location">
    <subcellularLocation>
        <location evidence="9">Cytoplasm</location>
    </subcellularLocation>
</comment>
<dbReference type="PANTHER" id="PTHR42918">
    <property type="entry name" value="LYSYL-TRNA SYNTHETASE"/>
    <property type="match status" value="1"/>
</dbReference>
<dbReference type="NCBIfam" id="TIGR00499">
    <property type="entry name" value="lysS_bact"/>
    <property type="match status" value="1"/>
</dbReference>
<evidence type="ECO:0000256" key="5">
    <source>
        <dbReference type="ARBA" id="ARBA00022741"/>
    </source>
</evidence>
<keyword evidence="5 9" id="KW-0547">Nucleotide-binding</keyword>
<dbReference type="Pfam" id="PF01336">
    <property type="entry name" value="tRNA_anti-codon"/>
    <property type="match status" value="1"/>
</dbReference>
<dbReference type="SUPFAM" id="SSF50249">
    <property type="entry name" value="Nucleic acid-binding proteins"/>
    <property type="match status" value="1"/>
</dbReference>
<evidence type="ECO:0000256" key="7">
    <source>
        <dbReference type="ARBA" id="ARBA00023146"/>
    </source>
</evidence>
<name>D4G7T2_RIEPU</name>
<dbReference type="InterPro" id="IPR004365">
    <property type="entry name" value="NA-bd_OB_tRNA"/>
</dbReference>
<sequence>MKTLRNEMKTRKESFFQNDCEDFKRDHLSEDLYKKFYEKESKELKKLENYVSVSGRMISKRIFGKASFFTLQDMSGKIQVYVSSNHIKEEIYEKKFKKCNLGDLIGVHGKVFKTKTGELTVDCRKIFLLTRSYRTISSKFYGLKNKEIQHRNRCLDLILNQRSRNTFIIRSKIISWLRCFMNEKGFMEVETPIMQPMYGGASAKPFMTRHNALKSELYLRIAPELYLKRLVIGGFEKIFEIGKNFRNEGVSTIHNPEFTMMEFYEAYKNYLDLMDFIENLFHEIVESTLKKSGIKYGENFLNFDKRFKKVTMKQSILQNISNQFSMKDLENKDKVFTIARSYGVQVEKEDSIGEIQYKIFEKVVEKKLIQPTFVTEYPIDVSPLSKRSRENPLVAERFELFIGGYEIANGFSELNDPVDQTSRFLQQSRKNGIRRDIDEDTFYDKDYITSLEYGLPPTAGVGIGIDRLVMLLTNRRSIRDVIFFPALRKK</sequence>
<evidence type="ECO:0000256" key="9">
    <source>
        <dbReference type="HAMAP-Rule" id="MF_00252"/>
    </source>
</evidence>
<dbReference type="EMBL" id="CP001085">
    <property type="protein sequence ID" value="ADD79637.1"/>
    <property type="molecule type" value="Genomic_DNA"/>
</dbReference>
<dbReference type="GO" id="GO:0000049">
    <property type="term" value="F:tRNA binding"/>
    <property type="evidence" value="ECO:0007669"/>
    <property type="project" value="TreeGrafter"/>
</dbReference>
<dbReference type="GO" id="GO:0004824">
    <property type="term" value="F:lysine-tRNA ligase activity"/>
    <property type="evidence" value="ECO:0007669"/>
    <property type="project" value="UniProtKB-UniRule"/>
</dbReference>
<reference evidence="12" key="1">
    <citation type="submission" date="2008-05" db="EMBL/GenBank/DDBJ databases">
        <title>Genome sequence of Riesia pediculicola USDA.</title>
        <authorList>
            <person name="Kirkness E.F."/>
        </authorList>
    </citation>
    <scope>NUCLEOTIDE SEQUENCE [LARGE SCALE GENOMIC DNA]</scope>
    <source>
        <strain evidence="12">USDA</strain>
    </source>
</reference>
<evidence type="ECO:0000256" key="8">
    <source>
        <dbReference type="ARBA" id="ARBA00048573"/>
    </source>
</evidence>
<dbReference type="EC" id="6.1.1.6" evidence="9"/>
<dbReference type="InterPro" id="IPR002313">
    <property type="entry name" value="Lys-tRNA-ligase_II"/>
</dbReference>
<dbReference type="Proteomes" id="UP000001700">
    <property type="component" value="Chromosome"/>
</dbReference>
<keyword evidence="6 9" id="KW-0067">ATP-binding</keyword>
<dbReference type="InterPro" id="IPR004364">
    <property type="entry name" value="Aa-tRNA-synt_II"/>
</dbReference>
<dbReference type="PRINTS" id="PR00982">
    <property type="entry name" value="TRNASYNTHLYS"/>
</dbReference>
<keyword evidence="3 9" id="KW-0436">Ligase</keyword>
<dbReference type="CDD" id="cd04322">
    <property type="entry name" value="LysRS_N"/>
    <property type="match status" value="1"/>
</dbReference>
<evidence type="ECO:0000259" key="11">
    <source>
        <dbReference type="PROSITE" id="PS50862"/>
    </source>
</evidence>
<dbReference type="RefSeq" id="WP_013087624.1">
    <property type="nucleotide sequence ID" value="NC_014109.1"/>
</dbReference>
<dbReference type="Pfam" id="PF00152">
    <property type="entry name" value="tRNA-synt_2"/>
    <property type="match status" value="1"/>
</dbReference>
<dbReference type="NCBIfam" id="NF001756">
    <property type="entry name" value="PRK00484.1"/>
    <property type="match status" value="1"/>
</dbReference>
<comment type="catalytic activity">
    <reaction evidence="8 9 10">
        <text>tRNA(Lys) + L-lysine + ATP = L-lysyl-tRNA(Lys) + AMP + diphosphate</text>
        <dbReference type="Rhea" id="RHEA:20792"/>
        <dbReference type="Rhea" id="RHEA-COMP:9696"/>
        <dbReference type="Rhea" id="RHEA-COMP:9697"/>
        <dbReference type="ChEBI" id="CHEBI:30616"/>
        <dbReference type="ChEBI" id="CHEBI:32551"/>
        <dbReference type="ChEBI" id="CHEBI:33019"/>
        <dbReference type="ChEBI" id="CHEBI:78442"/>
        <dbReference type="ChEBI" id="CHEBI:78529"/>
        <dbReference type="ChEBI" id="CHEBI:456215"/>
        <dbReference type="EC" id="6.1.1.6"/>
    </reaction>
</comment>
<keyword evidence="13" id="KW-1185">Reference proteome</keyword>
<proteinExistence type="inferred from homology"/>
<dbReference type="HOGENOM" id="CLU_008255_6_0_6"/>
<dbReference type="InterPro" id="IPR045864">
    <property type="entry name" value="aa-tRNA-synth_II/BPL/LPL"/>
</dbReference>
<feature type="binding site" evidence="9">
    <location>
        <position position="406"/>
    </location>
    <ligand>
        <name>Mg(2+)</name>
        <dbReference type="ChEBI" id="CHEBI:18420"/>
        <label>2</label>
    </ligand>
</feature>
<evidence type="ECO:0000256" key="4">
    <source>
        <dbReference type="ARBA" id="ARBA00022723"/>
    </source>
</evidence>
<keyword evidence="2 9" id="KW-0963">Cytoplasm</keyword>
<dbReference type="eggNOG" id="COG1190">
    <property type="taxonomic scope" value="Bacteria"/>
</dbReference>
<accession>D4G7T2</accession>
<dbReference type="PROSITE" id="PS50862">
    <property type="entry name" value="AA_TRNA_LIGASE_II"/>
    <property type="match status" value="1"/>
</dbReference>
<evidence type="ECO:0000256" key="3">
    <source>
        <dbReference type="ARBA" id="ARBA00022598"/>
    </source>
</evidence>
<feature type="binding site" evidence="9">
    <location>
        <position position="399"/>
    </location>
    <ligand>
        <name>Mg(2+)</name>
        <dbReference type="ChEBI" id="CHEBI:18420"/>
        <label>1</label>
    </ligand>
</feature>
<feature type="binding site" evidence="9">
    <location>
        <position position="406"/>
    </location>
    <ligand>
        <name>Mg(2+)</name>
        <dbReference type="ChEBI" id="CHEBI:18420"/>
        <label>1</label>
    </ligand>
</feature>
<dbReference type="SUPFAM" id="SSF55681">
    <property type="entry name" value="Class II aaRS and biotin synthetases"/>
    <property type="match status" value="1"/>
</dbReference>
<dbReference type="GO" id="GO:0005524">
    <property type="term" value="F:ATP binding"/>
    <property type="evidence" value="ECO:0007669"/>
    <property type="project" value="UniProtKB-UniRule"/>
</dbReference>
<dbReference type="InterPro" id="IPR044136">
    <property type="entry name" value="Lys-tRNA-ligase_II_N"/>
</dbReference>
<comment type="similarity">
    <text evidence="1 9">Belongs to the class-II aminoacyl-tRNA synthetase family.</text>
</comment>
<evidence type="ECO:0000313" key="13">
    <source>
        <dbReference type="Proteomes" id="UP000001700"/>
    </source>
</evidence>
<dbReference type="Gene3D" id="3.30.930.10">
    <property type="entry name" value="Bira Bifunctional Protein, Domain 2"/>
    <property type="match status" value="1"/>
</dbReference>
<dbReference type="InterPro" id="IPR006195">
    <property type="entry name" value="aa-tRNA-synth_II"/>
</dbReference>
<dbReference type="Gene3D" id="2.40.50.140">
    <property type="entry name" value="Nucleic acid-binding proteins"/>
    <property type="match status" value="1"/>
</dbReference>
<keyword evidence="4 9" id="KW-0479">Metal-binding</keyword>
<keyword evidence="9 10" id="KW-0460">Magnesium</keyword>
<keyword evidence="9" id="KW-0648">Protein biosynthesis</keyword>
<dbReference type="PANTHER" id="PTHR42918:SF15">
    <property type="entry name" value="LYSINE--TRNA LIGASE, CHLOROPLASTIC_MITOCHONDRIAL"/>
    <property type="match status" value="1"/>
</dbReference>
<evidence type="ECO:0000256" key="6">
    <source>
        <dbReference type="ARBA" id="ARBA00022840"/>
    </source>
</evidence>
<dbReference type="GO" id="GO:0006430">
    <property type="term" value="P:lysyl-tRNA aminoacylation"/>
    <property type="evidence" value="ECO:0007669"/>
    <property type="project" value="UniProtKB-UniRule"/>
</dbReference>
<evidence type="ECO:0000256" key="1">
    <source>
        <dbReference type="ARBA" id="ARBA00008226"/>
    </source>
</evidence>
<evidence type="ECO:0000313" key="12">
    <source>
        <dbReference type="EMBL" id="ADD79637.1"/>
    </source>
</evidence>
<dbReference type="InterPro" id="IPR018149">
    <property type="entry name" value="Lys-tRNA-synth_II_C"/>
</dbReference>
<dbReference type="HAMAP" id="MF_00252">
    <property type="entry name" value="Lys_tRNA_synth_class2"/>
    <property type="match status" value="1"/>
</dbReference>
<evidence type="ECO:0000256" key="2">
    <source>
        <dbReference type="ARBA" id="ARBA00022490"/>
    </source>
</evidence>
<dbReference type="KEGG" id="rip:RIEPE_0124"/>
<dbReference type="AlphaFoldDB" id="D4G7T2"/>
<dbReference type="STRING" id="515618.RIEPE_0124"/>
<dbReference type="CDD" id="cd00775">
    <property type="entry name" value="LysRS_core"/>
    <property type="match status" value="1"/>
</dbReference>
<feature type="domain" description="Aminoacyl-transfer RNA synthetases class-II family profile" evidence="11">
    <location>
        <begin position="167"/>
        <end position="485"/>
    </location>
</feature>
<gene>
    <name evidence="9 12" type="primary">lysS</name>
    <name evidence="12" type="ordered locus">RIEPE_0124</name>
</gene>
<dbReference type="GO" id="GO:0005829">
    <property type="term" value="C:cytosol"/>
    <property type="evidence" value="ECO:0007669"/>
    <property type="project" value="TreeGrafter"/>
</dbReference>
<organism evidence="12 13">
    <name type="scientific">Riesia pediculicola (strain USDA)</name>
    <dbReference type="NCBI Taxonomy" id="515618"/>
    <lineage>
        <taxon>Bacteria</taxon>
        <taxon>Pseudomonadati</taxon>
        <taxon>Pseudomonadota</taxon>
        <taxon>Gammaproteobacteria</taxon>
        <taxon>Enterobacterales</taxon>
        <taxon>Enterobacteriaceae</taxon>
        <taxon>Candidatus Riesia</taxon>
    </lineage>
</organism>
<keyword evidence="7 9" id="KW-0030">Aminoacyl-tRNA synthetase</keyword>
<comment type="cofactor">
    <cofactor evidence="9 10">
        <name>Mg(2+)</name>
        <dbReference type="ChEBI" id="CHEBI:18420"/>
    </cofactor>
    <text evidence="9 10">Binds 3 Mg(2+) ions per subunit.</text>
</comment>
<dbReference type="InterPro" id="IPR012340">
    <property type="entry name" value="NA-bd_OB-fold"/>
</dbReference>
<comment type="subunit">
    <text evidence="9">Homodimer.</text>
</comment>
<evidence type="ECO:0000256" key="10">
    <source>
        <dbReference type="RuleBase" id="RU000336"/>
    </source>
</evidence>